<proteinExistence type="predicted"/>
<evidence type="ECO:0000313" key="2">
    <source>
        <dbReference type="Proteomes" id="UP001430306"/>
    </source>
</evidence>
<comment type="caution">
    <text evidence="1">The sequence shown here is derived from an EMBL/GenBank/DDBJ whole genome shotgun (WGS) entry which is preliminary data.</text>
</comment>
<evidence type="ECO:0000313" key="1">
    <source>
        <dbReference type="EMBL" id="MCC9643050.1"/>
    </source>
</evidence>
<sequence>MLDFDYPQHYAQVVRATHWDIDLPEEWSDFFHESGVAPVAYSDQRQSQRRIVRTCGLLYFDRALPCLPRSCRPLGIFTRDFSKNACGIITPIELYPEEEVRLILPTFWLQLRVVRAFRHQAKCYEIGMRLLHRNNPSQDAFMIGGRFAEA</sequence>
<dbReference type="RefSeq" id="WP_230273993.1">
    <property type="nucleotide sequence ID" value="NZ_JAJKFW010000023.1"/>
</dbReference>
<name>A0ABS8NHM8_9BACT</name>
<keyword evidence="2" id="KW-1185">Reference proteome</keyword>
<evidence type="ECO:0008006" key="3">
    <source>
        <dbReference type="Google" id="ProtNLM"/>
    </source>
</evidence>
<accession>A0ABS8NHM8</accession>
<protein>
    <recommendedName>
        <fullName evidence="3">PilZ domain-containing protein</fullName>
    </recommendedName>
</protein>
<gene>
    <name evidence="1" type="ORF">LOC71_12255</name>
</gene>
<dbReference type="EMBL" id="JAJKFW010000023">
    <property type="protein sequence ID" value="MCC9643050.1"/>
    <property type="molecule type" value="Genomic_DNA"/>
</dbReference>
<dbReference type="Proteomes" id="UP001430306">
    <property type="component" value="Unassembled WGS sequence"/>
</dbReference>
<reference evidence="1" key="1">
    <citation type="submission" date="2021-11" db="EMBL/GenBank/DDBJ databases">
        <title>Genome sequence.</title>
        <authorList>
            <person name="Sun Q."/>
        </authorList>
    </citation>
    <scope>NUCLEOTIDE SEQUENCE</scope>
    <source>
        <strain evidence="1">JC740</strain>
    </source>
</reference>
<organism evidence="1 2">
    <name type="scientific">Rhodopirellula halodulae</name>
    <dbReference type="NCBI Taxonomy" id="2894198"/>
    <lineage>
        <taxon>Bacteria</taxon>
        <taxon>Pseudomonadati</taxon>
        <taxon>Planctomycetota</taxon>
        <taxon>Planctomycetia</taxon>
        <taxon>Pirellulales</taxon>
        <taxon>Pirellulaceae</taxon>
        <taxon>Rhodopirellula</taxon>
    </lineage>
</organism>